<reference evidence="2" key="1">
    <citation type="journal article" date="2023" name="G3 (Bethesda)">
        <title>Genome assembly and association tests identify interacting loci associated with vigor, precocity, and sex in interspecific pistachio rootstocks.</title>
        <authorList>
            <person name="Palmer W."/>
            <person name="Jacygrad E."/>
            <person name="Sagayaradj S."/>
            <person name="Cavanaugh K."/>
            <person name="Han R."/>
            <person name="Bertier L."/>
            <person name="Beede B."/>
            <person name="Kafkas S."/>
            <person name="Golino D."/>
            <person name="Preece J."/>
            <person name="Michelmore R."/>
        </authorList>
    </citation>
    <scope>NUCLEOTIDE SEQUENCE [LARGE SCALE GENOMIC DNA]</scope>
</reference>
<dbReference type="Proteomes" id="UP001163603">
    <property type="component" value="Chromosome 6"/>
</dbReference>
<organism evidence="1 2">
    <name type="scientific">Pistacia integerrima</name>
    <dbReference type="NCBI Taxonomy" id="434235"/>
    <lineage>
        <taxon>Eukaryota</taxon>
        <taxon>Viridiplantae</taxon>
        <taxon>Streptophyta</taxon>
        <taxon>Embryophyta</taxon>
        <taxon>Tracheophyta</taxon>
        <taxon>Spermatophyta</taxon>
        <taxon>Magnoliopsida</taxon>
        <taxon>eudicotyledons</taxon>
        <taxon>Gunneridae</taxon>
        <taxon>Pentapetalae</taxon>
        <taxon>rosids</taxon>
        <taxon>malvids</taxon>
        <taxon>Sapindales</taxon>
        <taxon>Anacardiaceae</taxon>
        <taxon>Pistacia</taxon>
    </lineage>
</organism>
<name>A0ACC0YLH7_9ROSI</name>
<evidence type="ECO:0000313" key="1">
    <source>
        <dbReference type="EMBL" id="KAJ0038870.1"/>
    </source>
</evidence>
<comment type="caution">
    <text evidence="1">The sequence shown here is derived from an EMBL/GenBank/DDBJ whole genome shotgun (WGS) entry which is preliminary data.</text>
</comment>
<sequence>MLCHHSQSQTLNTKPLHSTQAFSFFSSALLASYIHSSLFFFYLILSMEKPTSISDSGGTTTYNTVFIDTSLDTHLAMIVSGSDTVSDLKRRILHEYPLCFPNISGIKIHALKVKRKGHFYHLSDSMFVKSAFDGISKSWFLSVDASIVEEQSENQHTGKSNFGHLGASCGITGNPSADGVALLADASPRRLSNIDDSTLTQVHRDQNGKQKTSTQSTCNILALDNNNRSDMKLKEKRSSKDSITCIECKENNFRNGINDVQFNAMEGAPETVSVKKKKPKAKRRREDEVSDHISNEENVPAHVSDEDESQQDMVLDNSLVTDGRGTVVTRDMQMGSKYNADEHCRISASDINQKSGRELLMTDVLYEGTAASGKNFECDTSKNVDVNAKCNTSLEEASPRPAANKKQKTARKDEIGNSSKENLLLACDSTRETLVPEITISQCSFGNKQKGTNTTLDHLSSEMSKDDNLLKTDASSGKKKRKKKSSKFLDQAVAAVPSSAQDERRGNPGDTVGVHHRNLENEHDAAVLPSQSVHGAMISEPYSVPLKKNLYVPLQEEGENNKVPCSLEVDTSGKGVGNVESKNVSPELTAPSAAKQMRISVDHHVGEAEGNPPLPVQEASSLNKNSGVTKCENVIVHDCQKFGGDQTGRVAEGKELSQSKDSEAMPPVKVTPSGRDEVVVASNLVDANGNVDRDTNVKLEPPKSSKKKRKSKKSQDPSSSVTEHKTGSGIGISSTEPHETIHTDHSSDKSKKEESLMSPVKGKEIPKMTAVNNSVLANDMDSDNVIRNVLESLKDVSEIPMNAENKDEKSRKKTKRKRNSAAKNPPELLEEDENVSCKNVTLSTDGTRDAKVDASLKLTKKTSLVKTSSENKLNGSNLESENNTGIETSPLQDQNGNFPTSGRSNEANNKMEASCESDRTIVNDNFVPNQQQHLIDVSHNMPVQKVTEKKGVEKEVKASKKKKKLDAHSNGPSPDLQNTLKLFENQRSGGKVQAVDSSSVEPLSMGEGDNPKVYPKTKLARVSGSEAKAPVSNKSDKLSKREEATRPNAVNGSANHIGSDKSKQNIAASDTSSVEPQRSLSKGEGDNPKIHPKTKLARVSGSEAKSKSGKLSKKEEATRPNAFNGSATHTRSDKSKQNIAASDSRRVEPQRSLSKGEGDNPKIHLKTKLARVSGTEAKAPVSDKLSKKEEATRPNAVNGSATHTRSDKSKQNIAASDSSLSSSKNILPEGQRGDSHQSRLDVGDVSSKYYNGEVVYSSQHKKSLLATSGSIFKEDSYESSDDEDGVYNSDASTRTPSDNSLSSDYSDGDSGAQQNGTSGSKRKESGGRNITNSFSSGTLEKILRSSSSYKAAKLNASQSQMQNTESQPLEFVPDSQADQQSAPAC</sequence>
<keyword evidence="2" id="KW-1185">Reference proteome</keyword>
<accession>A0ACC0YLH7</accession>
<protein>
    <submittedName>
        <fullName evidence="1">Uncharacterized protein</fullName>
    </submittedName>
</protein>
<proteinExistence type="predicted"/>
<evidence type="ECO:0000313" key="2">
    <source>
        <dbReference type="Proteomes" id="UP001163603"/>
    </source>
</evidence>
<gene>
    <name evidence="1" type="ORF">Pint_23610</name>
</gene>
<dbReference type="EMBL" id="CM047741">
    <property type="protein sequence ID" value="KAJ0038870.1"/>
    <property type="molecule type" value="Genomic_DNA"/>
</dbReference>